<comment type="caution">
    <text evidence="2">The sequence shown here is derived from an EMBL/GenBank/DDBJ whole genome shotgun (WGS) entry which is preliminary data.</text>
</comment>
<feature type="chain" id="PRO_5013024051" description="DUF3828 domain-containing protein" evidence="1">
    <location>
        <begin position="23"/>
        <end position="160"/>
    </location>
</feature>
<feature type="signal peptide" evidence="1">
    <location>
        <begin position="1"/>
        <end position="22"/>
    </location>
</feature>
<dbReference type="STRING" id="470453.B0680_07285"/>
<organism evidence="2 3">
    <name type="scientific">Moraxella pluranimalium</name>
    <dbReference type="NCBI Taxonomy" id="470453"/>
    <lineage>
        <taxon>Bacteria</taxon>
        <taxon>Pseudomonadati</taxon>
        <taxon>Pseudomonadota</taxon>
        <taxon>Gammaproteobacteria</taxon>
        <taxon>Moraxellales</taxon>
        <taxon>Moraxellaceae</taxon>
        <taxon>Moraxella</taxon>
    </lineage>
</organism>
<accession>A0A1T0CLY5</accession>
<protein>
    <recommendedName>
        <fullName evidence="4">DUF3828 domain-containing protein</fullName>
    </recommendedName>
</protein>
<sequence length="160" mass="18107">MKKFFYPTLLASLAIIPLNANAKQTPNQQKISVVKKVYQNLDQRQDIISNNASPTLKLALDHDIASTPADGVPCQDWGYIGGQDPIIRNIKYTVLKNGNVRATFKNHGQTEYNDFQFKQVDGKYLINDIWASDTSLSFLQDIKYCQEHGLNLAENIFDDI</sequence>
<dbReference type="EMBL" id="MUYU01000017">
    <property type="protein sequence ID" value="OOS23368.1"/>
    <property type="molecule type" value="Genomic_DNA"/>
</dbReference>
<evidence type="ECO:0000313" key="3">
    <source>
        <dbReference type="Proteomes" id="UP000189800"/>
    </source>
</evidence>
<reference evidence="2 3" key="1">
    <citation type="submission" date="2017-02" db="EMBL/GenBank/DDBJ databases">
        <title>Draft genome sequence of Moraxella pluranimalium CCUG 54913T type strain.</title>
        <authorList>
            <person name="Salva-Serra F."/>
            <person name="Engstrom-Jakobsson H."/>
            <person name="Thorell K."/>
            <person name="Jaen-Luchoro D."/>
            <person name="Gonzales-Siles L."/>
            <person name="Karlsson R."/>
            <person name="Yazdan S."/>
            <person name="Boulund F."/>
            <person name="Johnning A."/>
            <person name="Engstrand L."/>
            <person name="Kristiansson E."/>
            <person name="Moore E."/>
        </authorList>
    </citation>
    <scope>NUCLEOTIDE SEQUENCE [LARGE SCALE GENOMIC DNA]</scope>
    <source>
        <strain evidence="2 3">CCUG 54913</strain>
    </source>
</reference>
<proteinExistence type="predicted"/>
<keyword evidence="3" id="KW-1185">Reference proteome</keyword>
<dbReference type="AlphaFoldDB" id="A0A1T0CLY5"/>
<evidence type="ECO:0008006" key="4">
    <source>
        <dbReference type="Google" id="ProtNLM"/>
    </source>
</evidence>
<dbReference type="Proteomes" id="UP000189800">
    <property type="component" value="Unassembled WGS sequence"/>
</dbReference>
<evidence type="ECO:0000256" key="1">
    <source>
        <dbReference type="SAM" id="SignalP"/>
    </source>
</evidence>
<gene>
    <name evidence="2" type="ORF">B0680_07285</name>
</gene>
<keyword evidence="1" id="KW-0732">Signal</keyword>
<name>A0A1T0CLY5_9GAMM</name>
<evidence type="ECO:0000313" key="2">
    <source>
        <dbReference type="EMBL" id="OOS23368.1"/>
    </source>
</evidence>